<keyword evidence="2" id="KW-0812">Transmembrane</keyword>
<dbReference type="PANTHER" id="PTHR41259:SF1">
    <property type="entry name" value="DOUBLE-STRAND BREAK REPAIR RAD50 ATPASE, PUTATIVE-RELATED"/>
    <property type="match status" value="1"/>
</dbReference>
<evidence type="ECO:0000259" key="3">
    <source>
        <dbReference type="Pfam" id="PF13514"/>
    </source>
</evidence>
<gene>
    <name evidence="4" type="ORF">HZY91_03765</name>
</gene>
<evidence type="ECO:0000313" key="4">
    <source>
        <dbReference type="EMBL" id="MBG9986009.1"/>
    </source>
</evidence>
<dbReference type="PANTHER" id="PTHR41259">
    <property type="entry name" value="DOUBLE-STRAND BREAK REPAIR RAD50 ATPASE, PUTATIVE-RELATED"/>
    <property type="match status" value="1"/>
</dbReference>
<dbReference type="SUPFAM" id="SSF52540">
    <property type="entry name" value="P-loop containing nucleoside triphosphate hydrolases"/>
    <property type="match status" value="1"/>
</dbReference>
<dbReference type="EMBL" id="JACBXQ010000002">
    <property type="protein sequence ID" value="MBG9986009.1"/>
    <property type="molecule type" value="Genomic_DNA"/>
</dbReference>
<dbReference type="Gene3D" id="3.40.50.300">
    <property type="entry name" value="P-loop containing nucleotide triphosphate hydrolases"/>
    <property type="match status" value="2"/>
</dbReference>
<dbReference type="InterPro" id="IPR027417">
    <property type="entry name" value="P-loop_NTPase"/>
</dbReference>
<sequence length="950" mass="111587">MKIKTLDIYGYGKWVNQRFDFNDKMQLIYGQNEAGKSTLQSFVRSILFGFPSKHRRVNQLNRYEPRHTDNYGGRILLTDTVFGDVWVERTANGVYITDNDGNQLEENSLDLILGGLDENLFDSFYAFSLRNLQELSNIDSERLGDYFLSIGTVGSDKFLNVAKQLEKDADQIYKAKGKKPQLNQLLNEYDHLSQALERLKGDMARYDALIAEQQDEIETIEELNQNISEIESKIRRLDKLIDRYEVYQKDQAAQRELERLVYTNMDKEAPQQLDDALHSQAESQKLITQMEERIRNLNSEMSSLTRLNWSRNHISERRKWISDTEHIKDVQLRLEHVIERIQEQSNLMANIAREGQFYPEKIVETVNFEQEIEQGHAIQAQIDDLRGQQDSLQEQRKVFLDQRRELQAYSATVRQQYAKLESQRMNEEAQLMQATSLKHYFLGFIFVILGLSIATHHYLYQSTAIYRWLAITLLVIGLLSVFYIAIEHRKHRYEFANSPVLNKMNELKDKDSQYQERSQSLGQDINQREASLRTVATELEKQRQHQQRWLVSLGFYPTADAELIIKSNPVKQYFEAEKIRSQYEDERNDLTFEISKWRNSLAPLLERFPFSDNQEVRALIRHVEETEVSLARQFERGKAMEERIDNAKEIIASQEANIKEKQALVENIYQATNSFDEIDFRQKVQFNQQIEQLKEKRTLYAEQMVGYEEELALVKSSQKLNHEYNQLQNDLIMNKNRLQPHHHQRANLEVAIKQLEQDGSYQGLNQELENKRAQILDLIQEWGRKKIATDLIYQTLRQGMDNPIPEMNKMANEIFSLLTYGRYTQIKLNKTGMKVRQFSDLLFEPHELSQGTLEQLYVALRLAFIANASSMVSMPIMIDDAFVNFDEIRKTSMYHVIEKISEDHQVLFFTFDLQAQETFGSKQETINLDLYSEQNEDHHSEIIDKKEGKE</sequence>
<feature type="transmembrane region" description="Helical" evidence="2">
    <location>
        <begin position="465"/>
        <end position="486"/>
    </location>
</feature>
<feature type="transmembrane region" description="Helical" evidence="2">
    <location>
        <begin position="440"/>
        <end position="459"/>
    </location>
</feature>
<dbReference type="InterPro" id="IPR038734">
    <property type="entry name" value="YhaN_AAA"/>
</dbReference>
<organism evidence="4 5">
    <name type="scientific">Facklamia lactis</name>
    <dbReference type="NCBI Taxonomy" id="2749967"/>
    <lineage>
        <taxon>Bacteria</taxon>
        <taxon>Bacillati</taxon>
        <taxon>Bacillota</taxon>
        <taxon>Bacilli</taxon>
        <taxon>Lactobacillales</taxon>
        <taxon>Aerococcaceae</taxon>
        <taxon>Facklamia</taxon>
    </lineage>
</organism>
<feature type="coiled-coil region" evidence="1">
    <location>
        <begin position="182"/>
        <end position="250"/>
    </location>
</feature>
<comment type="caution">
    <text evidence="4">The sequence shown here is derived from an EMBL/GenBank/DDBJ whole genome shotgun (WGS) entry which is preliminary data.</text>
</comment>
<accession>A0ABS0LPD7</accession>
<dbReference type="RefSeq" id="WP_197114932.1">
    <property type="nucleotide sequence ID" value="NZ_JACBXQ010000002.1"/>
</dbReference>
<keyword evidence="1" id="KW-0175">Coiled coil</keyword>
<feature type="coiled-coil region" evidence="1">
    <location>
        <begin position="637"/>
        <end position="710"/>
    </location>
</feature>
<evidence type="ECO:0000256" key="1">
    <source>
        <dbReference type="SAM" id="Coils"/>
    </source>
</evidence>
<feature type="coiled-coil region" evidence="1">
    <location>
        <begin position="410"/>
        <end position="437"/>
    </location>
</feature>
<keyword evidence="2" id="KW-0472">Membrane</keyword>
<keyword evidence="2" id="KW-1133">Transmembrane helix</keyword>
<name>A0ABS0LPD7_9LACT</name>
<proteinExistence type="predicted"/>
<evidence type="ECO:0000313" key="5">
    <source>
        <dbReference type="Proteomes" id="UP000721415"/>
    </source>
</evidence>
<reference evidence="4 5" key="1">
    <citation type="submission" date="2020-07" db="EMBL/GenBank/DDBJ databases">
        <title>Facklamia lactis sp. nov., isolated from raw milk.</title>
        <authorList>
            <person name="Doll E.V."/>
            <person name="Huptas C."/>
            <person name="Staib L."/>
            <person name="Wenning M."/>
            <person name="Scherer S."/>
        </authorList>
    </citation>
    <scope>NUCLEOTIDE SEQUENCE [LARGE SCALE GENOMIC DNA]</scope>
    <source>
        <strain evidence="4 5">DSM 111018</strain>
    </source>
</reference>
<evidence type="ECO:0000256" key="2">
    <source>
        <dbReference type="SAM" id="Phobius"/>
    </source>
</evidence>
<dbReference type="Pfam" id="PF13514">
    <property type="entry name" value="AAA_27"/>
    <property type="match status" value="1"/>
</dbReference>
<feature type="coiled-coil region" evidence="1">
    <location>
        <begin position="280"/>
        <end position="307"/>
    </location>
</feature>
<keyword evidence="5" id="KW-1185">Reference proteome</keyword>
<dbReference type="Proteomes" id="UP000721415">
    <property type="component" value="Unassembled WGS sequence"/>
</dbReference>
<feature type="domain" description="YhaN AAA" evidence="3">
    <location>
        <begin position="1"/>
        <end position="198"/>
    </location>
</feature>
<protein>
    <submittedName>
        <fullName evidence="4">AAA family ATPase</fullName>
    </submittedName>
</protein>